<organism evidence="3 4">
    <name type="scientific">Streptomyces solincola</name>
    <dbReference type="NCBI Taxonomy" id="2100817"/>
    <lineage>
        <taxon>Bacteria</taxon>
        <taxon>Bacillati</taxon>
        <taxon>Actinomycetota</taxon>
        <taxon>Actinomycetes</taxon>
        <taxon>Kitasatosporales</taxon>
        <taxon>Streptomycetaceae</taxon>
        <taxon>Streptomyces</taxon>
    </lineage>
</organism>
<feature type="compositionally biased region" description="Basic residues" evidence="1">
    <location>
        <begin position="117"/>
        <end position="143"/>
    </location>
</feature>
<gene>
    <name evidence="3" type="ORF">C6N75_07530</name>
</gene>
<dbReference type="AlphaFoldDB" id="A0A2S9PZJ9"/>
<dbReference type="InterPro" id="IPR010699">
    <property type="entry name" value="DUF1275"/>
</dbReference>
<name>A0A2S9PZJ9_9ACTN</name>
<feature type="compositionally biased region" description="Basic residues" evidence="1">
    <location>
        <begin position="156"/>
        <end position="165"/>
    </location>
</feature>
<reference evidence="3 4" key="1">
    <citation type="submission" date="2018-03" db="EMBL/GenBank/DDBJ databases">
        <title>Novel Streptomyces sp. from soil.</title>
        <authorList>
            <person name="Tan G.Y.A."/>
            <person name="Lee Z.Y."/>
        </authorList>
    </citation>
    <scope>NUCLEOTIDE SEQUENCE [LARGE SCALE GENOMIC DNA]</scope>
    <source>
        <strain evidence="3 4">ST5x</strain>
    </source>
</reference>
<dbReference type="Pfam" id="PF06912">
    <property type="entry name" value="DUF1275"/>
    <property type="match status" value="1"/>
</dbReference>
<feature type="transmembrane region" description="Helical" evidence="2">
    <location>
        <begin position="406"/>
        <end position="425"/>
    </location>
</feature>
<feature type="transmembrane region" description="Helical" evidence="2">
    <location>
        <begin position="298"/>
        <end position="318"/>
    </location>
</feature>
<protein>
    <recommendedName>
        <fullName evidence="5">DUF1275 domain-containing protein</fullName>
    </recommendedName>
</protein>
<dbReference type="OrthoDB" id="4251776at2"/>
<feature type="compositionally biased region" description="Low complexity" evidence="1">
    <location>
        <begin position="73"/>
        <end position="83"/>
    </location>
</feature>
<keyword evidence="2" id="KW-0472">Membrane</keyword>
<dbReference type="PANTHER" id="PTHR37314:SF4">
    <property type="entry name" value="UPF0700 TRANSMEMBRANE PROTEIN YOAK"/>
    <property type="match status" value="1"/>
</dbReference>
<feature type="region of interest" description="Disordered" evidence="1">
    <location>
        <begin position="57"/>
        <end position="186"/>
    </location>
</feature>
<proteinExistence type="predicted"/>
<feature type="compositionally biased region" description="Basic residues" evidence="1">
    <location>
        <begin position="93"/>
        <end position="105"/>
    </location>
</feature>
<sequence>MELTAQRVTHARCRYPAMVQRSADDAGPWGLCWGDSARCAGWGSSGHCCAGTRVSAGAVPGRLPDSRGGGRSGISAAAPPRSGFGRDHGGRGGPRHGQRRHFTRRLRTDGQPVVCRASRHRRHAAGRRRHGRPAVLRLGHRRDRSTPARSDSRASRNVRARRPGGRRPGGVRGRCPSRPLRQCGGRAHRDPALRIPARRRGPVKVGGRGPSPSLRFALLLLVAASGGVETISFLGLNQVFAGVMTSNLALLGMAAGRGEAGSVIPAALALTGFAAGLTIVALYTRGTTPTTASWPRRTLLVLVAETALLGVGALAWGLTDGNPGALLRNVLQCGVAAAMGMQSAAMVTAGRTASPTTYLTGTLATYVVKGLGGGRQSLWAPLRLGAVIAGAALSAVLLSEARRWTLVPPVALLLCGLAAACIPFPRMRDKSTPWSRRRRSGPTPL</sequence>
<evidence type="ECO:0000313" key="3">
    <source>
        <dbReference type="EMBL" id="PRH79844.1"/>
    </source>
</evidence>
<accession>A0A2S9PZJ9</accession>
<feature type="compositionally biased region" description="Basic and acidic residues" evidence="1">
    <location>
        <begin position="144"/>
        <end position="154"/>
    </location>
</feature>
<comment type="caution">
    <text evidence="3">The sequence shown here is derived from an EMBL/GenBank/DDBJ whole genome shotgun (WGS) entry which is preliminary data.</text>
</comment>
<dbReference type="EMBL" id="PVLV01000097">
    <property type="protein sequence ID" value="PRH79844.1"/>
    <property type="molecule type" value="Genomic_DNA"/>
</dbReference>
<keyword evidence="4" id="KW-1185">Reference proteome</keyword>
<keyword evidence="2" id="KW-0812">Transmembrane</keyword>
<feature type="transmembrane region" description="Helical" evidence="2">
    <location>
        <begin position="216"/>
        <end position="243"/>
    </location>
</feature>
<evidence type="ECO:0000313" key="4">
    <source>
        <dbReference type="Proteomes" id="UP000239322"/>
    </source>
</evidence>
<feature type="transmembrane region" description="Helical" evidence="2">
    <location>
        <begin position="378"/>
        <end position="399"/>
    </location>
</feature>
<evidence type="ECO:0000256" key="2">
    <source>
        <dbReference type="SAM" id="Phobius"/>
    </source>
</evidence>
<feature type="transmembrane region" description="Helical" evidence="2">
    <location>
        <begin position="263"/>
        <end position="286"/>
    </location>
</feature>
<dbReference type="PANTHER" id="PTHR37314">
    <property type="entry name" value="SLR0142 PROTEIN"/>
    <property type="match status" value="1"/>
</dbReference>
<evidence type="ECO:0008006" key="5">
    <source>
        <dbReference type="Google" id="ProtNLM"/>
    </source>
</evidence>
<evidence type="ECO:0000256" key="1">
    <source>
        <dbReference type="SAM" id="MobiDB-lite"/>
    </source>
</evidence>
<dbReference type="Proteomes" id="UP000239322">
    <property type="component" value="Unassembled WGS sequence"/>
</dbReference>
<keyword evidence="2" id="KW-1133">Transmembrane helix</keyword>